<proteinExistence type="predicted"/>
<organism evidence="1 2">
    <name type="scientific">Pseudomonas fluorescens</name>
    <dbReference type="NCBI Taxonomy" id="294"/>
    <lineage>
        <taxon>Bacteria</taxon>
        <taxon>Pseudomonadati</taxon>
        <taxon>Pseudomonadota</taxon>
        <taxon>Gammaproteobacteria</taxon>
        <taxon>Pseudomonadales</taxon>
        <taxon>Pseudomonadaceae</taxon>
        <taxon>Pseudomonas</taxon>
    </lineage>
</organism>
<dbReference type="AlphaFoldDB" id="A0A2T0I9M4"/>
<name>A0A2T0I9M4_PSEFL</name>
<reference evidence="1 2" key="1">
    <citation type="submission" date="2018-03" db="EMBL/GenBank/DDBJ databases">
        <title>Blue discolouration in mozzarella cheese caused by Pseudomonas fluorescens.</title>
        <authorList>
            <person name="Chiesa F."/>
            <person name="Dalmasso A."/>
            <person name="Lomonaco S."/>
        </authorList>
    </citation>
    <scope>NUCLEOTIDE SEQUENCE [LARGE SCALE GENOMIC DNA]</scope>
    <source>
        <strain evidence="1 2">11293</strain>
    </source>
</reference>
<accession>A0A2T0I9M4</accession>
<comment type="caution">
    <text evidence="1">The sequence shown here is derived from an EMBL/GenBank/DDBJ whole genome shotgun (WGS) entry which is preliminary data.</text>
</comment>
<evidence type="ECO:0000313" key="2">
    <source>
        <dbReference type="Proteomes" id="UP000239731"/>
    </source>
</evidence>
<sequence length="94" mass="10273">MQGQKGYVNGYVVIIFAHYINCRGDGGIRENVTWASFSVRWVAGFWWRIYAEPCGSWLACDGGASVGTCMPDTLLSQASQLPHVDVSLSQSLGQ</sequence>
<dbReference type="Proteomes" id="UP000239731">
    <property type="component" value="Unassembled WGS sequence"/>
</dbReference>
<dbReference type="EMBL" id="PVUH01000010">
    <property type="protein sequence ID" value="PRW92026.1"/>
    <property type="molecule type" value="Genomic_DNA"/>
</dbReference>
<protein>
    <submittedName>
        <fullName evidence="1">Uncharacterized protein</fullName>
    </submittedName>
</protein>
<gene>
    <name evidence="1" type="ORF">C7A10_16665</name>
</gene>
<evidence type="ECO:0000313" key="1">
    <source>
        <dbReference type="EMBL" id="PRW92026.1"/>
    </source>
</evidence>